<comment type="caution">
    <text evidence="1">The sequence shown here is derived from an EMBL/GenBank/DDBJ whole genome shotgun (WGS) entry which is preliminary data.</text>
</comment>
<dbReference type="EMBL" id="JAUDFV010000167">
    <property type="protein sequence ID" value="KAL2712189.1"/>
    <property type="molecule type" value="Genomic_DNA"/>
</dbReference>
<dbReference type="Proteomes" id="UP001607302">
    <property type="component" value="Unassembled WGS sequence"/>
</dbReference>
<dbReference type="AlphaFoldDB" id="A0ABD1ZV02"/>
<evidence type="ECO:0008006" key="3">
    <source>
        <dbReference type="Google" id="ProtNLM"/>
    </source>
</evidence>
<protein>
    <recommendedName>
        <fullName evidence="3">Transmembrane protein</fullName>
    </recommendedName>
</protein>
<organism evidence="1 2">
    <name type="scientific">Vespula squamosa</name>
    <name type="common">Southern yellow jacket</name>
    <name type="synonym">Wasp</name>
    <dbReference type="NCBI Taxonomy" id="30214"/>
    <lineage>
        <taxon>Eukaryota</taxon>
        <taxon>Metazoa</taxon>
        <taxon>Ecdysozoa</taxon>
        <taxon>Arthropoda</taxon>
        <taxon>Hexapoda</taxon>
        <taxon>Insecta</taxon>
        <taxon>Pterygota</taxon>
        <taxon>Neoptera</taxon>
        <taxon>Endopterygota</taxon>
        <taxon>Hymenoptera</taxon>
        <taxon>Apocrita</taxon>
        <taxon>Aculeata</taxon>
        <taxon>Vespoidea</taxon>
        <taxon>Vespidae</taxon>
        <taxon>Vespinae</taxon>
        <taxon>Vespula</taxon>
    </lineage>
</organism>
<accession>A0ABD1ZV02</accession>
<evidence type="ECO:0000313" key="1">
    <source>
        <dbReference type="EMBL" id="KAL2712189.1"/>
    </source>
</evidence>
<evidence type="ECO:0000313" key="2">
    <source>
        <dbReference type="Proteomes" id="UP001607302"/>
    </source>
</evidence>
<reference evidence="1 2" key="1">
    <citation type="journal article" date="2024" name="Ann. Entomol. Soc. Am.">
        <title>Genomic analyses of the southern and eastern yellowjacket wasps (Hymenoptera: Vespidae) reveal evolutionary signatures of social life.</title>
        <authorList>
            <person name="Catto M.A."/>
            <person name="Caine P.B."/>
            <person name="Orr S.E."/>
            <person name="Hunt B.G."/>
            <person name="Goodisman M.A.D."/>
        </authorList>
    </citation>
    <scope>NUCLEOTIDE SEQUENCE [LARGE SCALE GENOMIC DNA]</scope>
    <source>
        <strain evidence="1">233</strain>
        <tissue evidence="1">Head and thorax</tissue>
    </source>
</reference>
<proteinExistence type="predicted"/>
<name>A0ABD1ZV02_VESSQ</name>
<gene>
    <name evidence="1" type="ORF">V1478_018424</name>
</gene>
<sequence>MERKVKYSSSEEKASIFQGLLNVNVTPRRRRRGQGTSLRLGSAITKVSLLTLINKRARRTVLHYKISKIYNISLMSIVIRFGMSLCMCVCVGVGRAIEEGIERGRMNHILDDYGKESWII</sequence>
<keyword evidence="2" id="KW-1185">Reference proteome</keyword>